<reference evidence="2" key="1">
    <citation type="submission" date="2018-06" db="EMBL/GenBank/DDBJ databases">
        <authorList>
            <person name="Zhirakovskaya E."/>
        </authorList>
    </citation>
    <scope>NUCLEOTIDE SEQUENCE</scope>
</reference>
<dbReference type="EMBL" id="UOEH01000361">
    <property type="protein sequence ID" value="VAW02299.1"/>
    <property type="molecule type" value="Genomic_DNA"/>
</dbReference>
<dbReference type="AlphaFoldDB" id="A0A3B0SNX3"/>
<proteinExistence type="predicted"/>
<protein>
    <recommendedName>
        <fullName evidence="1">HTH marR-type domain-containing protein</fullName>
    </recommendedName>
</protein>
<sequence>MREPRDAIRAWLDLLGASNAIKKSVDTQLRSEFGVSISRFDILSALERAGPDGLRAGVLSQQLMVTEGNTTQVTAPLIRDGLVKRNAGRDDARIAIFTLTKKGERLFSKMAADHNHWIGSVFSDLSKSEIAAFRRILRKLNIPNNAAQPGKDAA</sequence>
<dbReference type="PRINTS" id="PR00598">
    <property type="entry name" value="HTHMARR"/>
</dbReference>
<dbReference type="InterPro" id="IPR000835">
    <property type="entry name" value="HTH_MarR-typ"/>
</dbReference>
<evidence type="ECO:0000313" key="2">
    <source>
        <dbReference type="EMBL" id="VAW02299.1"/>
    </source>
</evidence>
<dbReference type="SUPFAM" id="SSF46785">
    <property type="entry name" value="Winged helix' DNA-binding domain"/>
    <property type="match status" value="1"/>
</dbReference>
<gene>
    <name evidence="2" type="ORF">MNBD_ALPHA05-2387</name>
</gene>
<feature type="domain" description="HTH marR-type" evidence="1">
    <location>
        <begin position="7"/>
        <end position="142"/>
    </location>
</feature>
<dbReference type="GO" id="GO:0006950">
    <property type="term" value="P:response to stress"/>
    <property type="evidence" value="ECO:0007669"/>
    <property type="project" value="TreeGrafter"/>
</dbReference>
<dbReference type="GO" id="GO:0003700">
    <property type="term" value="F:DNA-binding transcription factor activity"/>
    <property type="evidence" value="ECO:0007669"/>
    <property type="project" value="InterPro"/>
</dbReference>
<dbReference type="Gene3D" id="1.10.10.10">
    <property type="entry name" value="Winged helix-like DNA-binding domain superfamily/Winged helix DNA-binding domain"/>
    <property type="match status" value="1"/>
</dbReference>
<dbReference type="SMART" id="SM00347">
    <property type="entry name" value="HTH_MARR"/>
    <property type="match status" value="1"/>
</dbReference>
<accession>A0A3B0SNX3</accession>
<organism evidence="2">
    <name type="scientific">hydrothermal vent metagenome</name>
    <dbReference type="NCBI Taxonomy" id="652676"/>
    <lineage>
        <taxon>unclassified sequences</taxon>
        <taxon>metagenomes</taxon>
        <taxon>ecological metagenomes</taxon>
    </lineage>
</organism>
<dbReference type="InterPro" id="IPR039422">
    <property type="entry name" value="MarR/SlyA-like"/>
</dbReference>
<dbReference type="Pfam" id="PF12802">
    <property type="entry name" value="MarR_2"/>
    <property type="match status" value="1"/>
</dbReference>
<name>A0A3B0SNX3_9ZZZZ</name>
<dbReference type="PANTHER" id="PTHR33164:SF43">
    <property type="entry name" value="HTH-TYPE TRANSCRIPTIONAL REPRESSOR YETL"/>
    <property type="match status" value="1"/>
</dbReference>
<dbReference type="InterPro" id="IPR036390">
    <property type="entry name" value="WH_DNA-bd_sf"/>
</dbReference>
<dbReference type="PANTHER" id="PTHR33164">
    <property type="entry name" value="TRANSCRIPTIONAL REGULATOR, MARR FAMILY"/>
    <property type="match status" value="1"/>
</dbReference>
<dbReference type="PROSITE" id="PS50995">
    <property type="entry name" value="HTH_MARR_2"/>
    <property type="match status" value="1"/>
</dbReference>
<dbReference type="InterPro" id="IPR036388">
    <property type="entry name" value="WH-like_DNA-bd_sf"/>
</dbReference>
<evidence type="ECO:0000259" key="1">
    <source>
        <dbReference type="PROSITE" id="PS50995"/>
    </source>
</evidence>